<accession>A0ABV0QQ48</accession>
<gene>
    <name evidence="3" type="ORF">XENOCAPTIV_005673</name>
</gene>
<name>A0ABV0QQ48_9TELE</name>
<dbReference type="PANTHER" id="PTHR11039:SF48">
    <property type="entry name" value="NEBULETTE"/>
    <property type="match status" value="1"/>
</dbReference>
<dbReference type="PRINTS" id="PR00510">
    <property type="entry name" value="NEBULIN"/>
</dbReference>
<reference evidence="3 4" key="1">
    <citation type="submission" date="2021-06" db="EMBL/GenBank/DDBJ databases">
        <authorList>
            <person name="Palmer J.M."/>
        </authorList>
    </citation>
    <scope>NUCLEOTIDE SEQUENCE [LARGE SCALE GENOMIC DNA]</scope>
    <source>
        <strain evidence="3 4">XC_2019</strain>
        <tissue evidence="3">Muscle</tissue>
    </source>
</reference>
<evidence type="ECO:0000256" key="1">
    <source>
        <dbReference type="ARBA" id="ARBA00022737"/>
    </source>
</evidence>
<sequence length="522" mass="59677">YRKDMEDLPSTLYSLLPETLETQFVKEMAETHSEESGKESMSSSLYAQLPQTSEMELAAKVSELLSEVKHHTSKYKEDGMKSRSQSLYSQLPETTETNFAINVSELQSQVKYREGKKDLNTNLYSQLPETDEMKFAKAVMDLQSEYKKDTEDLANTLYSLLPETLESQFFKEMAETHSEVCWSQFVRRFMGHQSVGLLQKAYREEGKKEAGHSLYAQMPQTIETVFAKEVTKAQSDVSYRKGKEELHHFNPVPDRLDIISATNASKLVSHVGYKSNTKQPVYTDQSLLARTDILHAKEVKYKESFDRQLKDQKPCYNPMDCVSFKHTQAAAALASQVGGPVKYKEEYEKNKGRSLMEYGDTQAYKVSKEAQKMQSEREYRRDFEEQVKGKALLDVDQTPGYLTARHASSLLSEKAYKKDLEQEVKGRGLSGVGLEETPELLRVKKANQILNQKEYRRDLETEIMGKGMELSADVLEIQRAKRASDIQSQVSGSRLTPSRWFITVCIKLHIKLTSKFARVNVN</sequence>
<dbReference type="Pfam" id="PF00880">
    <property type="entry name" value="Nebulin"/>
    <property type="match status" value="2"/>
</dbReference>
<keyword evidence="2" id="KW-0009">Actin-binding</keyword>
<evidence type="ECO:0000313" key="3">
    <source>
        <dbReference type="EMBL" id="MEQ2197958.1"/>
    </source>
</evidence>
<dbReference type="PROSITE" id="PS51216">
    <property type="entry name" value="NEBULIN"/>
    <property type="match status" value="3"/>
</dbReference>
<protein>
    <recommendedName>
        <fullName evidence="5">Nebulette</fullName>
    </recommendedName>
</protein>
<evidence type="ECO:0008006" key="5">
    <source>
        <dbReference type="Google" id="ProtNLM"/>
    </source>
</evidence>
<dbReference type="InterPro" id="IPR055297">
    <property type="entry name" value="NEBU/NEBL"/>
</dbReference>
<feature type="non-terminal residue" evidence="3">
    <location>
        <position position="1"/>
    </location>
</feature>
<dbReference type="InterPro" id="IPR013998">
    <property type="entry name" value="Nebulin-like"/>
</dbReference>
<proteinExistence type="predicted"/>
<dbReference type="SMART" id="SM00227">
    <property type="entry name" value="NEBU"/>
    <property type="match status" value="11"/>
</dbReference>
<evidence type="ECO:0000313" key="4">
    <source>
        <dbReference type="Proteomes" id="UP001434883"/>
    </source>
</evidence>
<dbReference type="InterPro" id="IPR000900">
    <property type="entry name" value="Nebulin_repeat"/>
</dbReference>
<keyword evidence="4" id="KW-1185">Reference proteome</keyword>
<dbReference type="PANTHER" id="PTHR11039">
    <property type="entry name" value="NEBULIN"/>
    <property type="match status" value="1"/>
</dbReference>
<dbReference type="Proteomes" id="UP001434883">
    <property type="component" value="Unassembled WGS sequence"/>
</dbReference>
<evidence type="ECO:0000256" key="2">
    <source>
        <dbReference type="ARBA" id="ARBA00023203"/>
    </source>
</evidence>
<keyword evidence="1" id="KW-0677">Repeat</keyword>
<comment type="caution">
    <text evidence="3">The sequence shown here is derived from an EMBL/GenBank/DDBJ whole genome shotgun (WGS) entry which is preliminary data.</text>
</comment>
<dbReference type="EMBL" id="JAHRIN010018421">
    <property type="protein sequence ID" value="MEQ2197958.1"/>
    <property type="molecule type" value="Genomic_DNA"/>
</dbReference>
<organism evidence="3 4">
    <name type="scientific">Xenoophorus captivus</name>
    <dbReference type="NCBI Taxonomy" id="1517983"/>
    <lineage>
        <taxon>Eukaryota</taxon>
        <taxon>Metazoa</taxon>
        <taxon>Chordata</taxon>
        <taxon>Craniata</taxon>
        <taxon>Vertebrata</taxon>
        <taxon>Euteleostomi</taxon>
        <taxon>Actinopterygii</taxon>
        <taxon>Neopterygii</taxon>
        <taxon>Teleostei</taxon>
        <taxon>Neoteleostei</taxon>
        <taxon>Acanthomorphata</taxon>
        <taxon>Ovalentaria</taxon>
        <taxon>Atherinomorphae</taxon>
        <taxon>Cyprinodontiformes</taxon>
        <taxon>Goodeidae</taxon>
        <taxon>Xenoophorus</taxon>
    </lineage>
</organism>